<protein>
    <submittedName>
        <fullName evidence="3">Nuclear pore complex component-domain-containing protein</fullName>
    </submittedName>
</protein>
<dbReference type="AlphaFoldDB" id="A0AAE0IHY7"/>
<sequence length="264" mass="27986">MASMAQNRSLSTPAKQTPPPVRESPGNWRHPRLAEITRRQSKTTFGEKNIKQIAYNAAAFVFLVLVRRTLLPFFSGLLRSTGLGQYGSFIFPVLLLIPLVNIGLALLPLVRPPDDLSDIPLTPSQRKLLGLPPSSRPATPNSAYSTPPRYSRTPSVGGSPAMSASPLSARASPATEWRASNSPSTASPLLQKAVAAGGRRSSFGTSSPLGASTATSIFGDSLGPSTPTPASAGKRSSVSLNNKWLYEKGRRASSNSFLNQTLSS</sequence>
<comment type="caution">
    <text evidence="3">The sequence shown here is derived from an EMBL/GenBank/DDBJ whole genome shotgun (WGS) entry which is preliminary data.</text>
</comment>
<feature type="compositionally biased region" description="Polar residues" evidence="1">
    <location>
        <begin position="178"/>
        <end position="187"/>
    </location>
</feature>
<feature type="compositionally biased region" description="Low complexity" evidence="1">
    <location>
        <begin position="159"/>
        <end position="174"/>
    </location>
</feature>
<keyword evidence="2" id="KW-0472">Membrane</keyword>
<dbReference type="PANTHER" id="PTHR28003">
    <property type="entry name" value="NUCLEOPORIN POM34"/>
    <property type="match status" value="1"/>
</dbReference>
<keyword evidence="4" id="KW-1185">Reference proteome</keyword>
<feature type="compositionally biased region" description="Polar residues" evidence="1">
    <location>
        <begin position="1"/>
        <end position="15"/>
    </location>
</feature>
<feature type="transmembrane region" description="Helical" evidence="2">
    <location>
        <begin position="53"/>
        <end position="74"/>
    </location>
</feature>
<reference evidence="3" key="2">
    <citation type="submission" date="2023-06" db="EMBL/GenBank/DDBJ databases">
        <authorList>
            <consortium name="Lawrence Berkeley National Laboratory"/>
            <person name="Haridas S."/>
            <person name="Hensen N."/>
            <person name="Bonometti L."/>
            <person name="Westerberg I."/>
            <person name="Brannstrom I.O."/>
            <person name="Guillou S."/>
            <person name="Cros-Aarteil S."/>
            <person name="Calhoun S."/>
            <person name="Kuo A."/>
            <person name="Mondo S."/>
            <person name="Pangilinan J."/>
            <person name="Riley R."/>
            <person name="Labutti K."/>
            <person name="Andreopoulos B."/>
            <person name="Lipzen A."/>
            <person name="Chen C."/>
            <person name="Yanf M."/>
            <person name="Daum C."/>
            <person name="Ng V."/>
            <person name="Clum A."/>
            <person name="Steindorff A."/>
            <person name="Ohm R."/>
            <person name="Martin F."/>
            <person name="Silar P."/>
            <person name="Natvig D."/>
            <person name="Lalanne C."/>
            <person name="Gautier V."/>
            <person name="Ament-Velasquez S.L."/>
            <person name="Kruys A."/>
            <person name="Hutchinson M.I."/>
            <person name="Powell A.J."/>
            <person name="Barry K."/>
            <person name="Miller A.N."/>
            <person name="Grigoriev I.V."/>
            <person name="Debuchy R."/>
            <person name="Gladieux P."/>
            <person name="Thoren M.H."/>
            <person name="Johannesson H."/>
        </authorList>
    </citation>
    <scope>NUCLEOTIDE SEQUENCE</scope>
    <source>
        <strain evidence="3">CBS 118394</strain>
    </source>
</reference>
<feature type="region of interest" description="Disordered" evidence="1">
    <location>
        <begin position="121"/>
        <end position="187"/>
    </location>
</feature>
<dbReference type="GO" id="GO:0030474">
    <property type="term" value="P:spindle pole body duplication"/>
    <property type="evidence" value="ECO:0007669"/>
    <property type="project" value="TreeGrafter"/>
</dbReference>
<feature type="transmembrane region" description="Helical" evidence="2">
    <location>
        <begin position="86"/>
        <end position="107"/>
    </location>
</feature>
<dbReference type="Proteomes" id="UP001283341">
    <property type="component" value="Unassembled WGS sequence"/>
</dbReference>
<evidence type="ECO:0000256" key="2">
    <source>
        <dbReference type="SAM" id="Phobius"/>
    </source>
</evidence>
<evidence type="ECO:0000313" key="4">
    <source>
        <dbReference type="Proteomes" id="UP001283341"/>
    </source>
</evidence>
<reference evidence="3" key="1">
    <citation type="journal article" date="2023" name="Mol. Phylogenet. Evol.">
        <title>Genome-scale phylogeny and comparative genomics of the fungal order Sordariales.</title>
        <authorList>
            <person name="Hensen N."/>
            <person name="Bonometti L."/>
            <person name="Westerberg I."/>
            <person name="Brannstrom I.O."/>
            <person name="Guillou S."/>
            <person name="Cros-Aarteil S."/>
            <person name="Calhoun S."/>
            <person name="Haridas S."/>
            <person name="Kuo A."/>
            <person name="Mondo S."/>
            <person name="Pangilinan J."/>
            <person name="Riley R."/>
            <person name="LaButti K."/>
            <person name="Andreopoulos B."/>
            <person name="Lipzen A."/>
            <person name="Chen C."/>
            <person name="Yan M."/>
            <person name="Daum C."/>
            <person name="Ng V."/>
            <person name="Clum A."/>
            <person name="Steindorff A."/>
            <person name="Ohm R.A."/>
            <person name="Martin F."/>
            <person name="Silar P."/>
            <person name="Natvig D.O."/>
            <person name="Lalanne C."/>
            <person name="Gautier V."/>
            <person name="Ament-Velasquez S.L."/>
            <person name="Kruys A."/>
            <person name="Hutchinson M.I."/>
            <person name="Powell A.J."/>
            <person name="Barry K."/>
            <person name="Miller A.N."/>
            <person name="Grigoriev I.V."/>
            <person name="Debuchy R."/>
            <person name="Gladieux P."/>
            <person name="Hiltunen Thoren M."/>
            <person name="Johannesson H."/>
        </authorList>
    </citation>
    <scope>NUCLEOTIDE SEQUENCE</scope>
    <source>
        <strain evidence="3">CBS 118394</strain>
    </source>
</reference>
<accession>A0AAE0IHY7</accession>
<keyword evidence="2" id="KW-1133">Transmembrane helix</keyword>
<proteinExistence type="predicted"/>
<gene>
    <name evidence="3" type="ORF">B0H66DRAFT_548218</name>
</gene>
<dbReference type="EMBL" id="JAUEDM010000002">
    <property type="protein sequence ID" value="KAK3325402.1"/>
    <property type="molecule type" value="Genomic_DNA"/>
</dbReference>
<feature type="region of interest" description="Disordered" evidence="1">
    <location>
        <begin position="217"/>
        <end position="240"/>
    </location>
</feature>
<dbReference type="GO" id="GO:0070762">
    <property type="term" value="C:nuclear pore transmembrane ring"/>
    <property type="evidence" value="ECO:0007669"/>
    <property type="project" value="TreeGrafter"/>
</dbReference>
<organism evidence="3 4">
    <name type="scientific">Apodospora peruviana</name>
    <dbReference type="NCBI Taxonomy" id="516989"/>
    <lineage>
        <taxon>Eukaryota</taxon>
        <taxon>Fungi</taxon>
        <taxon>Dikarya</taxon>
        <taxon>Ascomycota</taxon>
        <taxon>Pezizomycotina</taxon>
        <taxon>Sordariomycetes</taxon>
        <taxon>Sordariomycetidae</taxon>
        <taxon>Sordariales</taxon>
        <taxon>Lasiosphaeriaceae</taxon>
        <taxon>Apodospora</taxon>
    </lineage>
</organism>
<dbReference type="GO" id="GO:0006606">
    <property type="term" value="P:protein import into nucleus"/>
    <property type="evidence" value="ECO:0007669"/>
    <property type="project" value="TreeGrafter"/>
</dbReference>
<evidence type="ECO:0000256" key="1">
    <source>
        <dbReference type="SAM" id="MobiDB-lite"/>
    </source>
</evidence>
<evidence type="ECO:0000313" key="3">
    <source>
        <dbReference type="EMBL" id="KAK3325402.1"/>
    </source>
</evidence>
<feature type="region of interest" description="Disordered" evidence="1">
    <location>
        <begin position="1"/>
        <end position="31"/>
    </location>
</feature>
<dbReference type="PANTHER" id="PTHR28003:SF1">
    <property type="entry name" value="NUCLEOPORIN POM34"/>
    <property type="match status" value="1"/>
</dbReference>
<dbReference type="GO" id="GO:0005640">
    <property type="term" value="C:nuclear outer membrane"/>
    <property type="evidence" value="ECO:0007669"/>
    <property type="project" value="TreeGrafter"/>
</dbReference>
<dbReference type="Pfam" id="PF08058">
    <property type="entry name" value="NPCC"/>
    <property type="match status" value="1"/>
</dbReference>
<name>A0AAE0IHY7_9PEZI</name>
<dbReference type="InterPro" id="IPR012578">
    <property type="entry name" value="Nucl_pore_cmplx"/>
</dbReference>
<feature type="compositionally biased region" description="Polar residues" evidence="1">
    <location>
        <begin position="136"/>
        <end position="145"/>
    </location>
</feature>
<keyword evidence="2" id="KW-0812">Transmembrane</keyword>